<proteinExistence type="predicted"/>
<dbReference type="Proteomes" id="UP000622317">
    <property type="component" value="Unassembled WGS sequence"/>
</dbReference>
<evidence type="ECO:0000313" key="3">
    <source>
        <dbReference type="Proteomes" id="UP000622317"/>
    </source>
</evidence>
<keyword evidence="1" id="KW-0732">Signal</keyword>
<dbReference type="EMBL" id="JACYFG010000006">
    <property type="protein sequence ID" value="MBD5778770.1"/>
    <property type="molecule type" value="Genomic_DNA"/>
</dbReference>
<protein>
    <recommendedName>
        <fullName evidence="4">DUF2541 family protein</fullName>
    </recommendedName>
</protein>
<evidence type="ECO:0000313" key="2">
    <source>
        <dbReference type="EMBL" id="MBD5778770.1"/>
    </source>
</evidence>
<dbReference type="AlphaFoldDB" id="A0A927IGV4"/>
<sequence>MRNLGVWRTFRLLAGLLAIGGAALLTAEEQPDWELNVMESKLAMFEAPQLHPKEDAWLFTCRMRVKSLNLIPHISKIEFKGVDAEEEVVWEKSHTIRRKDFEAAYGGGRSQFVRVFIRDVPANVKEVQLHYGSEEEASE</sequence>
<gene>
    <name evidence="2" type="ORF">IEN85_04655</name>
</gene>
<keyword evidence="3" id="KW-1185">Reference proteome</keyword>
<accession>A0A927IGV4</accession>
<feature type="signal peptide" evidence="1">
    <location>
        <begin position="1"/>
        <end position="27"/>
    </location>
</feature>
<reference evidence="2" key="1">
    <citation type="submission" date="2020-09" db="EMBL/GenBank/DDBJ databases">
        <title>Pelagicoccus enzymogenes sp. nov. with an EPS production, isolated from marine sediment.</title>
        <authorList>
            <person name="Feng X."/>
        </authorList>
    </citation>
    <scope>NUCLEOTIDE SEQUENCE</scope>
    <source>
        <strain evidence="2">NFK12</strain>
    </source>
</reference>
<name>A0A927IGV4_9BACT</name>
<feature type="chain" id="PRO_5037839819" description="DUF2541 family protein" evidence="1">
    <location>
        <begin position="28"/>
        <end position="139"/>
    </location>
</feature>
<evidence type="ECO:0008006" key="4">
    <source>
        <dbReference type="Google" id="ProtNLM"/>
    </source>
</evidence>
<organism evidence="2 3">
    <name type="scientific">Pelagicoccus enzymogenes</name>
    <dbReference type="NCBI Taxonomy" id="2773457"/>
    <lineage>
        <taxon>Bacteria</taxon>
        <taxon>Pseudomonadati</taxon>
        <taxon>Verrucomicrobiota</taxon>
        <taxon>Opitutia</taxon>
        <taxon>Puniceicoccales</taxon>
        <taxon>Pelagicoccaceae</taxon>
        <taxon>Pelagicoccus</taxon>
    </lineage>
</organism>
<evidence type="ECO:0000256" key="1">
    <source>
        <dbReference type="SAM" id="SignalP"/>
    </source>
</evidence>
<comment type="caution">
    <text evidence="2">The sequence shown here is derived from an EMBL/GenBank/DDBJ whole genome shotgun (WGS) entry which is preliminary data.</text>
</comment>
<dbReference type="RefSeq" id="WP_191615898.1">
    <property type="nucleotide sequence ID" value="NZ_JACYFG010000006.1"/>
</dbReference>